<sequence>MLTPLSEQELHQLAMNIVGKEMEELGFEFLSINSKPKKDPQFVALKDKYLHFVVVRAVTYPANPVQYDEKLMNLMRDHGKKYKATTYYAGVGLANSRDYNMPVHHEDDYVVNFAGLIEIK</sequence>
<evidence type="ECO:0000313" key="1">
    <source>
        <dbReference type="EMBL" id="OUS09910.1"/>
    </source>
</evidence>
<organism evidence="1 2">
    <name type="scientific">Nonlabens dokdonensis</name>
    <dbReference type="NCBI Taxonomy" id="328515"/>
    <lineage>
        <taxon>Bacteria</taxon>
        <taxon>Pseudomonadati</taxon>
        <taxon>Bacteroidota</taxon>
        <taxon>Flavobacteriia</taxon>
        <taxon>Flavobacteriales</taxon>
        <taxon>Flavobacteriaceae</taxon>
        <taxon>Nonlabens</taxon>
    </lineage>
</organism>
<name>A0A1Z8AHU4_9FLAO</name>
<dbReference type="AlphaFoldDB" id="A0A1Z8AHU4"/>
<accession>A0A1Z8AHU4</accession>
<dbReference type="Proteomes" id="UP000196102">
    <property type="component" value="Unassembled WGS sequence"/>
</dbReference>
<comment type="caution">
    <text evidence="1">The sequence shown here is derived from an EMBL/GenBank/DDBJ whole genome shotgun (WGS) entry which is preliminary data.</text>
</comment>
<evidence type="ECO:0000313" key="2">
    <source>
        <dbReference type="Proteomes" id="UP000196102"/>
    </source>
</evidence>
<protein>
    <submittedName>
        <fullName evidence="1">Na(+)-translocating NADH-quinone reductase subunit F</fullName>
    </submittedName>
</protein>
<reference evidence="2" key="1">
    <citation type="journal article" date="2017" name="Proc. Natl. Acad. Sci. U.S.A.">
        <title>Simulation of Deepwater Horizon oil plume reveals substrate specialization within a complex community of hydrocarbon-degraders.</title>
        <authorList>
            <person name="Hu P."/>
            <person name="Dubinsky E.A."/>
            <person name="Probst A.J."/>
            <person name="Wang J."/>
            <person name="Sieber C.M.K."/>
            <person name="Tom L.M."/>
            <person name="Gardinali P."/>
            <person name="Banfield J.F."/>
            <person name="Atlas R.M."/>
            <person name="Andersen G.L."/>
        </authorList>
    </citation>
    <scope>NUCLEOTIDE SEQUENCE [LARGE SCALE GENOMIC DNA]</scope>
</reference>
<dbReference type="RefSeq" id="WP_303687956.1">
    <property type="nucleotide sequence ID" value="NZ_CAJXYO010000020.1"/>
</dbReference>
<proteinExistence type="predicted"/>
<dbReference type="EMBL" id="MAAX01000206">
    <property type="protein sequence ID" value="OUS09910.1"/>
    <property type="molecule type" value="Genomic_DNA"/>
</dbReference>
<gene>
    <name evidence="1" type="ORF">A9Q93_13385</name>
</gene>